<sequence>MDYTIDAKNQNMGRLATEISTILQGKKSPNYEPRLAGEDRVIVKNVDGMTISGKKESDKVYYHHSGYMGGIKEETYAEVVAKKGKQEVLKRAVMRMLPKNRLQVPRMKRLIIE</sequence>
<evidence type="ECO:0000256" key="2">
    <source>
        <dbReference type="ARBA" id="ARBA00022980"/>
    </source>
</evidence>
<reference evidence="5 6" key="1">
    <citation type="journal article" date="2016" name="Nat. Commun.">
        <title>Thousands of microbial genomes shed light on interconnected biogeochemical processes in an aquifer system.</title>
        <authorList>
            <person name="Anantharaman K."/>
            <person name="Brown C.T."/>
            <person name="Hug L.A."/>
            <person name="Sharon I."/>
            <person name="Castelle C.J."/>
            <person name="Probst A.J."/>
            <person name="Thomas B.C."/>
            <person name="Singh A."/>
            <person name="Wilkins M.J."/>
            <person name="Karaoz U."/>
            <person name="Brodie E.L."/>
            <person name="Williams K.H."/>
            <person name="Hubbard S.S."/>
            <person name="Banfield J.F."/>
        </authorList>
    </citation>
    <scope>NUCLEOTIDE SEQUENCE [LARGE SCALE GENOMIC DNA]</scope>
</reference>
<name>A0A1F8DXW2_9BACT</name>
<comment type="caution">
    <text evidence="5">The sequence shown here is derived from an EMBL/GenBank/DDBJ whole genome shotgun (WGS) entry which is preliminary data.</text>
</comment>
<dbReference type="GO" id="GO:0022625">
    <property type="term" value="C:cytosolic large ribosomal subunit"/>
    <property type="evidence" value="ECO:0007669"/>
    <property type="project" value="TreeGrafter"/>
</dbReference>
<keyword evidence="2 4" id="KW-0689">Ribosomal protein</keyword>
<comment type="similarity">
    <text evidence="1 4">Belongs to the universal ribosomal protein uL13 family.</text>
</comment>
<gene>
    <name evidence="4" type="primary">rplM</name>
    <name evidence="5" type="ORF">A2372_04255</name>
</gene>
<evidence type="ECO:0000313" key="6">
    <source>
        <dbReference type="Proteomes" id="UP000176422"/>
    </source>
</evidence>
<dbReference type="GO" id="GO:0017148">
    <property type="term" value="P:negative regulation of translation"/>
    <property type="evidence" value="ECO:0007669"/>
    <property type="project" value="TreeGrafter"/>
</dbReference>
<dbReference type="InterPro" id="IPR005822">
    <property type="entry name" value="Ribosomal_uL13"/>
</dbReference>
<dbReference type="CDD" id="cd00392">
    <property type="entry name" value="Ribosomal_L13"/>
    <property type="match status" value="1"/>
</dbReference>
<dbReference type="InterPro" id="IPR036899">
    <property type="entry name" value="Ribosomal_uL13_sf"/>
</dbReference>
<dbReference type="GO" id="GO:0006412">
    <property type="term" value="P:translation"/>
    <property type="evidence" value="ECO:0007669"/>
    <property type="project" value="UniProtKB-UniRule"/>
</dbReference>
<evidence type="ECO:0000256" key="4">
    <source>
        <dbReference type="HAMAP-Rule" id="MF_01366"/>
    </source>
</evidence>
<dbReference type="PANTHER" id="PTHR11545:SF2">
    <property type="entry name" value="LARGE RIBOSOMAL SUBUNIT PROTEIN UL13M"/>
    <property type="match status" value="1"/>
</dbReference>
<dbReference type="HAMAP" id="MF_01366">
    <property type="entry name" value="Ribosomal_uL13"/>
    <property type="match status" value="1"/>
</dbReference>
<keyword evidence="3 4" id="KW-0687">Ribonucleoprotein</keyword>
<dbReference type="Proteomes" id="UP000176422">
    <property type="component" value="Unassembled WGS sequence"/>
</dbReference>
<dbReference type="PANTHER" id="PTHR11545">
    <property type="entry name" value="RIBOSOMAL PROTEIN L13"/>
    <property type="match status" value="1"/>
</dbReference>
<dbReference type="NCBIfam" id="TIGR01066">
    <property type="entry name" value="rplM_bact"/>
    <property type="match status" value="1"/>
</dbReference>
<dbReference type="STRING" id="1802559.A2372_04255"/>
<dbReference type="SUPFAM" id="SSF52161">
    <property type="entry name" value="Ribosomal protein L13"/>
    <property type="match status" value="1"/>
</dbReference>
<dbReference type="AlphaFoldDB" id="A0A1F8DXW2"/>
<organism evidence="5 6">
    <name type="scientific">Candidatus Wolfebacteria bacterium RIFOXYB1_FULL_54_12</name>
    <dbReference type="NCBI Taxonomy" id="1802559"/>
    <lineage>
        <taxon>Bacteria</taxon>
        <taxon>Candidatus Wolfeibacteriota</taxon>
    </lineage>
</organism>
<proteinExistence type="inferred from homology"/>
<dbReference type="GO" id="GO:0003729">
    <property type="term" value="F:mRNA binding"/>
    <property type="evidence" value="ECO:0007669"/>
    <property type="project" value="TreeGrafter"/>
</dbReference>
<dbReference type="EMBL" id="MGIT01000004">
    <property type="protein sequence ID" value="OGM92625.1"/>
    <property type="molecule type" value="Genomic_DNA"/>
</dbReference>
<dbReference type="GO" id="GO:0003735">
    <property type="term" value="F:structural constituent of ribosome"/>
    <property type="evidence" value="ECO:0007669"/>
    <property type="project" value="InterPro"/>
</dbReference>
<dbReference type="InterPro" id="IPR005823">
    <property type="entry name" value="Ribosomal_uL13_bac-type"/>
</dbReference>
<comment type="function">
    <text evidence="4">This protein is one of the early assembly proteins of the 50S ribosomal subunit, although it is not seen to bind rRNA by itself. It is important during the early stages of 50S assembly.</text>
</comment>
<protein>
    <recommendedName>
        <fullName evidence="4">Large ribosomal subunit protein uL13</fullName>
    </recommendedName>
</protein>
<comment type="subunit">
    <text evidence="4">Part of the 50S ribosomal subunit.</text>
</comment>
<evidence type="ECO:0000313" key="5">
    <source>
        <dbReference type="EMBL" id="OGM92625.1"/>
    </source>
</evidence>
<dbReference type="PIRSF" id="PIRSF002181">
    <property type="entry name" value="Ribosomal_L13"/>
    <property type="match status" value="1"/>
</dbReference>
<accession>A0A1F8DXW2</accession>
<evidence type="ECO:0000256" key="3">
    <source>
        <dbReference type="ARBA" id="ARBA00023274"/>
    </source>
</evidence>
<dbReference type="Pfam" id="PF00572">
    <property type="entry name" value="Ribosomal_L13"/>
    <property type="match status" value="1"/>
</dbReference>
<dbReference type="Gene3D" id="3.90.1180.10">
    <property type="entry name" value="Ribosomal protein L13"/>
    <property type="match status" value="1"/>
</dbReference>
<evidence type="ECO:0000256" key="1">
    <source>
        <dbReference type="ARBA" id="ARBA00006227"/>
    </source>
</evidence>